<keyword evidence="2" id="KW-0472">Membrane</keyword>
<name>A0A2S4M150_9HYPH</name>
<dbReference type="Proteomes" id="UP000236919">
    <property type="component" value="Unassembled WGS sequence"/>
</dbReference>
<feature type="region of interest" description="Disordered" evidence="1">
    <location>
        <begin position="1"/>
        <end position="27"/>
    </location>
</feature>
<evidence type="ECO:0000256" key="2">
    <source>
        <dbReference type="SAM" id="Phobius"/>
    </source>
</evidence>
<evidence type="ECO:0000313" key="3">
    <source>
        <dbReference type="EMBL" id="POR48355.1"/>
    </source>
</evidence>
<reference evidence="3 4" key="1">
    <citation type="submission" date="2018-01" db="EMBL/GenBank/DDBJ databases">
        <title>Genomic Encyclopedia of Type Strains, Phase III (KMG-III): the genomes of soil and plant-associated and newly described type strains.</title>
        <authorList>
            <person name="Whitman W."/>
        </authorList>
    </citation>
    <scope>NUCLEOTIDE SEQUENCE [LARGE SCALE GENOMIC DNA]</scope>
    <source>
        <strain evidence="3 4">1131</strain>
    </source>
</reference>
<keyword evidence="4" id="KW-1185">Reference proteome</keyword>
<keyword evidence="2" id="KW-1133">Transmembrane helix</keyword>
<evidence type="ECO:0000313" key="4">
    <source>
        <dbReference type="Proteomes" id="UP000236919"/>
    </source>
</evidence>
<feature type="transmembrane region" description="Helical" evidence="2">
    <location>
        <begin position="37"/>
        <end position="56"/>
    </location>
</feature>
<organism evidence="3 4">
    <name type="scientific">Bosea psychrotolerans</name>
    <dbReference type="NCBI Taxonomy" id="1871628"/>
    <lineage>
        <taxon>Bacteria</taxon>
        <taxon>Pseudomonadati</taxon>
        <taxon>Pseudomonadota</taxon>
        <taxon>Alphaproteobacteria</taxon>
        <taxon>Hyphomicrobiales</taxon>
        <taxon>Boseaceae</taxon>
        <taxon>Bosea</taxon>
    </lineage>
</organism>
<sequence length="93" mass="10670">MQNDHAPCVDNARAKLRRRQAERDEQDYLERHNPRRISLIEAALYLLTLVLFYDAIQSGFARPVSPPVSPVSLEIQAPSDDLGIEDFDIDIRH</sequence>
<dbReference type="RefSeq" id="WP_103720200.1">
    <property type="nucleotide sequence ID" value="NZ_PQFZ01000015.1"/>
</dbReference>
<proteinExistence type="predicted"/>
<gene>
    <name evidence="3" type="ORF">CYD53_115103</name>
</gene>
<keyword evidence="2" id="KW-0812">Transmembrane</keyword>
<evidence type="ECO:0000256" key="1">
    <source>
        <dbReference type="SAM" id="MobiDB-lite"/>
    </source>
</evidence>
<comment type="caution">
    <text evidence="3">The sequence shown here is derived from an EMBL/GenBank/DDBJ whole genome shotgun (WGS) entry which is preliminary data.</text>
</comment>
<dbReference type="AlphaFoldDB" id="A0A2S4M150"/>
<dbReference type="EMBL" id="PQFZ01000015">
    <property type="protein sequence ID" value="POR48355.1"/>
    <property type="molecule type" value="Genomic_DNA"/>
</dbReference>
<protein>
    <submittedName>
        <fullName evidence="3">Uncharacterized protein</fullName>
    </submittedName>
</protein>
<accession>A0A2S4M150</accession>